<dbReference type="InterPro" id="IPR036866">
    <property type="entry name" value="RibonucZ/Hydroxyglut_hydro"/>
</dbReference>
<dbReference type="InterPro" id="IPR001279">
    <property type="entry name" value="Metallo-B-lactamas"/>
</dbReference>
<dbReference type="SMART" id="SM00849">
    <property type="entry name" value="Lactamase_B"/>
    <property type="match status" value="1"/>
</dbReference>
<reference evidence="2" key="1">
    <citation type="submission" date="2020-08" db="EMBL/GenBank/DDBJ databases">
        <title>Genome public.</title>
        <authorList>
            <person name="Liu C."/>
            <person name="Sun Q."/>
        </authorList>
    </citation>
    <scope>NUCLEOTIDE SEQUENCE</scope>
    <source>
        <strain evidence="2">NSJ-32</strain>
    </source>
</reference>
<dbReference type="Proteomes" id="UP000657006">
    <property type="component" value="Unassembled WGS sequence"/>
</dbReference>
<evidence type="ECO:0000313" key="3">
    <source>
        <dbReference type="Proteomes" id="UP000657006"/>
    </source>
</evidence>
<evidence type="ECO:0000313" key="2">
    <source>
        <dbReference type="EMBL" id="MBC8543434.1"/>
    </source>
</evidence>
<dbReference type="RefSeq" id="WP_177719602.1">
    <property type="nucleotide sequence ID" value="NZ_JACRSQ010000009.1"/>
</dbReference>
<dbReference type="EMBL" id="JACRSQ010000009">
    <property type="protein sequence ID" value="MBC8543434.1"/>
    <property type="molecule type" value="Genomic_DNA"/>
</dbReference>
<dbReference type="AlphaFoldDB" id="A0A926DU60"/>
<sequence>MRYCSVASGSNGNCHYIESGEYRILVDLGLSARQIEDGLKSVGIDPASINGIFVTHEHSDHIRGIGVWARRYKVPILATAGTWKGMERSLGPVSGELAVTIRTGKGYRLGDMRIEAFSIYHDANEPVGYCFESGGRKIAVMTDTGMVTSDMKHRLMDCDLAVVESNHDVDMLMHGRYPWPLKKRIRSNLGHLSNEDCGSILAEVFVENARGTFLLGHLSEENNRPELAMETVQTILEERLGERKDSVFLTKRGAPTDMFTLP</sequence>
<comment type="caution">
    <text evidence="2">The sequence shown here is derived from an EMBL/GenBank/DDBJ whole genome shotgun (WGS) entry which is preliminary data.</text>
</comment>
<proteinExistence type="predicted"/>
<dbReference type="Pfam" id="PF12706">
    <property type="entry name" value="Lactamase_B_2"/>
    <property type="match status" value="1"/>
</dbReference>
<gene>
    <name evidence="2" type="ORF">H8730_07745</name>
</gene>
<dbReference type="Gene3D" id="3.60.15.10">
    <property type="entry name" value="Ribonuclease Z/Hydroxyacylglutathione hydrolase-like"/>
    <property type="match status" value="1"/>
</dbReference>
<accession>A0A926DU60</accession>
<organism evidence="2 3">
    <name type="scientific">Bianquea renquensis</name>
    <dbReference type="NCBI Taxonomy" id="2763661"/>
    <lineage>
        <taxon>Bacteria</taxon>
        <taxon>Bacillati</taxon>
        <taxon>Bacillota</taxon>
        <taxon>Clostridia</taxon>
        <taxon>Eubacteriales</taxon>
        <taxon>Bianqueaceae</taxon>
        <taxon>Bianquea</taxon>
    </lineage>
</organism>
<name>A0A926DU60_9FIRM</name>
<keyword evidence="3" id="KW-1185">Reference proteome</keyword>
<dbReference type="PANTHER" id="PTHR47619:SF1">
    <property type="entry name" value="EXODEOXYRIBONUCLEASE WALJ"/>
    <property type="match status" value="1"/>
</dbReference>
<feature type="domain" description="Metallo-beta-lactamase" evidence="1">
    <location>
        <begin position="11"/>
        <end position="200"/>
    </location>
</feature>
<protein>
    <submittedName>
        <fullName evidence="2">MBL fold metallo-hydrolase</fullName>
    </submittedName>
</protein>
<dbReference type="SUPFAM" id="SSF56281">
    <property type="entry name" value="Metallo-hydrolase/oxidoreductase"/>
    <property type="match status" value="1"/>
</dbReference>
<evidence type="ECO:0000259" key="1">
    <source>
        <dbReference type="SMART" id="SM00849"/>
    </source>
</evidence>
<dbReference type="PANTHER" id="PTHR47619">
    <property type="entry name" value="METALLO-HYDROLASE YYCJ-RELATED"/>
    <property type="match status" value="1"/>
</dbReference>
<dbReference type="InterPro" id="IPR052533">
    <property type="entry name" value="WalJ/YycJ-like"/>
</dbReference>